<accession>A0A917DCD4</accession>
<sequence length="373" mass="40592">MDDTLDVFVAGAGIAGLALMRELHRRNIRALAVDQRAGPADAGLAVNLPGNAIAALRRLGLGDAMAGHGRSVERREYRSAAGGLLFAVDERKFWGSDLTPRCMRRGDLASLLAGGLPEQAVRWGTQVTSVSESSGRVVIGTLADRRYASKFLVGADGIHSTVRRLRFESTGTLSARLASASWRFMAPDPGVDCWTIWASADALVLLIPVDHGEVYGWAAATKDRGKLDDPAILRNLLRSFPVLVRETVEAALSSTGRMHYSPLEEVRASKWSSGRTLLIGDAAHATGPVWAQGAALGLEDALVLAELVGSRSDWTLIGEDFERLRRHRVDHVQAMTDRMSRVAQMPVQLRNTLMRFIGSRSYKMTYEPLKAPL</sequence>
<dbReference type="SUPFAM" id="SSF51905">
    <property type="entry name" value="FAD/NAD(P)-binding domain"/>
    <property type="match status" value="1"/>
</dbReference>
<gene>
    <name evidence="4" type="ORF">GCM10011335_31690</name>
</gene>
<dbReference type="AlphaFoldDB" id="A0A917DCD4"/>
<dbReference type="Proteomes" id="UP000613160">
    <property type="component" value="Unassembled WGS sequence"/>
</dbReference>
<dbReference type="EMBL" id="BMJJ01000007">
    <property type="protein sequence ID" value="GGD26293.1"/>
    <property type="molecule type" value="Genomic_DNA"/>
</dbReference>
<feature type="domain" description="FAD-binding" evidence="3">
    <location>
        <begin position="5"/>
        <end position="306"/>
    </location>
</feature>
<protein>
    <submittedName>
        <fullName evidence="4">Monooxygenase</fullName>
    </submittedName>
</protein>
<evidence type="ECO:0000256" key="2">
    <source>
        <dbReference type="ARBA" id="ARBA00023033"/>
    </source>
</evidence>
<keyword evidence="5" id="KW-1185">Reference proteome</keyword>
<comment type="caution">
    <text evidence="4">The sequence shown here is derived from an EMBL/GenBank/DDBJ whole genome shotgun (WGS) entry which is preliminary data.</text>
</comment>
<name>A0A917DCD4_9HYPH</name>
<keyword evidence="2 4" id="KW-0503">Monooxygenase</keyword>
<dbReference type="InterPro" id="IPR036188">
    <property type="entry name" value="FAD/NAD-bd_sf"/>
</dbReference>
<dbReference type="PANTHER" id="PTHR13789:SF309">
    <property type="entry name" value="PUTATIVE (AFU_ORTHOLOGUE AFUA_6G14510)-RELATED"/>
    <property type="match status" value="1"/>
</dbReference>
<evidence type="ECO:0000313" key="5">
    <source>
        <dbReference type="Proteomes" id="UP000613160"/>
    </source>
</evidence>
<dbReference type="PANTHER" id="PTHR13789">
    <property type="entry name" value="MONOOXYGENASE"/>
    <property type="match status" value="1"/>
</dbReference>
<proteinExistence type="predicted"/>
<organism evidence="4 5">
    <name type="scientific">Aureimonas glaciei</name>
    <dbReference type="NCBI Taxonomy" id="1776957"/>
    <lineage>
        <taxon>Bacteria</taxon>
        <taxon>Pseudomonadati</taxon>
        <taxon>Pseudomonadota</taxon>
        <taxon>Alphaproteobacteria</taxon>
        <taxon>Hyphomicrobiales</taxon>
        <taxon>Aurantimonadaceae</taxon>
        <taxon>Aureimonas</taxon>
    </lineage>
</organism>
<evidence type="ECO:0000256" key="1">
    <source>
        <dbReference type="ARBA" id="ARBA00023002"/>
    </source>
</evidence>
<dbReference type="PRINTS" id="PR00420">
    <property type="entry name" value="RNGMNOXGNASE"/>
</dbReference>
<dbReference type="RefSeq" id="WP_188852407.1">
    <property type="nucleotide sequence ID" value="NZ_BMJJ01000007.1"/>
</dbReference>
<evidence type="ECO:0000259" key="3">
    <source>
        <dbReference type="Pfam" id="PF01494"/>
    </source>
</evidence>
<reference evidence="4" key="2">
    <citation type="submission" date="2020-09" db="EMBL/GenBank/DDBJ databases">
        <authorList>
            <person name="Sun Q."/>
            <person name="Zhou Y."/>
        </authorList>
    </citation>
    <scope>NUCLEOTIDE SEQUENCE</scope>
    <source>
        <strain evidence="4">CGMCC 1.15493</strain>
    </source>
</reference>
<evidence type="ECO:0000313" key="4">
    <source>
        <dbReference type="EMBL" id="GGD26293.1"/>
    </source>
</evidence>
<keyword evidence="1" id="KW-0560">Oxidoreductase</keyword>
<dbReference type="Pfam" id="PF01494">
    <property type="entry name" value="FAD_binding_3"/>
    <property type="match status" value="1"/>
</dbReference>
<reference evidence="4" key="1">
    <citation type="journal article" date="2014" name="Int. J. Syst. Evol. Microbiol.">
        <title>Complete genome sequence of Corynebacterium casei LMG S-19264T (=DSM 44701T), isolated from a smear-ripened cheese.</title>
        <authorList>
            <consortium name="US DOE Joint Genome Institute (JGI-PGF)"/>
            <person name="Walter F."/>
            <person name="Albersmeier A."/>
            <person name="Kalinowski J."/>
            <person name="Ruckert C."/>
        </authorList>
    </citation>
    <scope>NUCLEOTIDE SEQUENCE</scope>
    <source>
        <strain evidence="4">CGMCC 1.15493</strain>
    </source>
</reference>
<dbReference type="GO" id="GO:0004497">
    <property type="term" value="F:monooxygenase activity"/>
    <property type="evidence" value="ECO:0007669"/>
    <property type="project" value="UniProtKB-KW"/>
</dbReference>
<dbReference type="Gene3D" id="3.50.50.60">
    <property type="entry name" value="FAD/NAD(P)-binding domain"/>
    <property type="match status" value="1"/>
</dbReference>
<dbReference type="InterPro" id="IPR002938">
    <property type="entry name" value="FAD-bd"/>
</dbReference>
<dbReference type="GO" id="GO:0071949">
    <property type="term" value="F:FAD binding"/>
    <property type="evidence" value="ECO:0007669"/>
    <property type="project" value="InterPro"/>
</dbReference>
<dbReference type="InterPro" id="IPR050493">
    <property type="entry name" value="FAD-dep_Monooxygenase_BioMet"/>
</dbReference>